<dbReference type="Gene3D" id="2.30.29.30">
    <property type="entry name" value="Pleckstrin-homology domain (PH domain)/Phosphotyrosine-binding domain (PTB)"/>
    <property type="match status" value="1"/>
</dbReference>
<dbReference type="PANTHER" id="PTHR12771:SF56">
    <property type="entry name" value="CED-12"/>
    <property type="match status" value="1"/>
</dbReference>
<evidence type="ECO:0000313" key="3">
    <source>
        <dbReference type="EMBL" id="GES78412.1"/>
    </source>
</evidence>
<dbReference type="GO" id="GO:0048870">
    <property type="term" value="P:cell motility"/>
    <property type="evidence" value="ECO:0007669"/>
    <property type="project" value="TreeGrafter"/>
</dbReference>
<dbReference type="PANTHER" id="PTHR12771">
    <property type="entry name" value="ENGULFMENT AND CELL MOTILITY"/>
    <property type="match status" value="1"/>
</dbReference>
<accession>A0A8H3QGQ8</accession>
<comment type="function">
    <text evidence="1">Involved in cytoskeletal rearrangements required for phagocytosis of apoptotic cells and cell motility. Acts in association with DOCK1 and CRK. Was initially proposed to be required in complex with DOCK1 to activate Rac Rho small GTPases. May enhance the guanine nucleotide exchange factor (GEF) activity of DOCK1.</text>
</comment>
<sequence length="415" mass="47863">MEHDHRWEDLLGFNFINKVRSILVKRMLVNIYKPVTAIIIKLATADKNSTTSAIKSYGFDVLYDAMTNFFTTLVQHLSSADYLKVRKAVALLMNGVHGDELVRISIPLPMLEELWTKANLSDEGGKWRKIGFATEAPKWEIQRVGYLGLENMHGFMKKDIDDYQKTILEQYNRPAERRCPFAKTSIEVTELLCDYWDVNTGYTTSTSFQPLLLAFEKIHYITVKSFFRLWNDMEATVDDFPKDEATKQLYEFEKDMLEVEYKVIRDRQLKELELGDDLLSKTPVSDFTEKTFIRDGIEDLPERIDLSLVTDIMTGPSPQITSTPWSPPKVNLRHLSTNTIMTNNNLSQDLTFSLLSGPDTVLTGFIARDYTQYSEWTDRLNMLFDKNINSKDTVEYIHILTEIGVKVKLLDLSGE</sequence>
<dbReference type="InterPro" id="IPR006816">
    <property type="entry name" value="ELMO_dom"/>
</dbReference>
<dbReference type="GO" id="GO:0005886">
    <property type="term" value="C:plasma membrane"/>
    <property type="evidence" value="ECO:0007669"/>
    <property type="project" value="TreeGrafter"/>
</dbReference>
<dbReference type="EMBL" id="BLAL01000037">
    <property type="protein sequence ID" value="GES78412.1"/>
    <property type="molecule type" value="Genomic_DNA"/>
</dbReference>
<evidence type="ECO:0000313" key="4">
    <source>
        <dbReference type="Proteomes" id="UP000615446"/>
    </source>
</evidence>
<dbReference type="PROSITE" id="PS51335">
    <property type="entry name" value="ELMO"/>
    <property type="match status" value="1"/>
</dbReference>
<evidence type="ECO:0000259" key="2">
    <source>
        <dbReference type="PROSITE" id="PS51335"/>
    </source>
</evidence>
<protein>
    <recommendedName>
        <fullName evidence="2">ELMO domain-containing protein</fullName>
    </recommendedName>
</protein>
<dbReference type="InterPro" id="IPR011993">
    <property type="entry name" value="PH-like_dom_sf"/>
</dbReference>
<name>A0A8H3QGQ8_9GLOM</name>
<dbReference type="Proteomes" id="UP000615446">
    <property type="component" value="Unassembled WGS sequence"/>
</dbReference>
<dbReference type="InterPro" id="IPR050868">
    <property type="entry name" value="ELMO_domain-containing"/>
</dbReference>
<dbReference type="InterPro" id="IPR001849">
    <property type="entry name" value="PH_domain"/>
</dbReference>
<proteinExistence type="predicted"/>
<dbReference type="Pfam" id="PF16457">
    <property type="entry name" value="PH_12"/>
    <property type="match status" value="1"/>
</dbReference>
<reference evidence="3" key="1">
    <citation type="submission" date="2019-10" db="EMBL/GenBank/DDBJ databases">
        <title>Conservation and host-specific expression of non-tandemly repeated heterogenous ribosome RNA gene in arbuscular mycorrhizal fungi.</title>
        <authorList>
            <person name="Maeda T."/>
            <person name="Kobayashi Y."/>
            <person name="Nakagawa T."/>
            <person name="Ezawa T."/>
            <person name="Yamaguchi K."/>
            <person name="Bino T."/>
            <person name="Nishimoto Y."/>
            <person name="Shigenobu S."/>
            <person name="Kawaguchi M."/>
        </authorList>
    </citation>
    <scope>NUCLEOTIDE SEQUENCE</scope>
    <source>
        <strain evidence="3">HR1</strain>
    </source>
</reference>
<gene>
    <name evidence="3" type="ORF">RCL2_000571700</name>
</gene>
<dbReference type="Pfam" id="PF04727">
    <property type="entry name" value="ELMO_CED12"/>
    <property type="match status" value="1"/>
</dbReference>
<dbReference type="AlphaFoldDB" id="A0A8H3QGQ8"/>
<organism evidence="3 4">
    <name type="scientific">Rhizophagus clarus</name>
    <dbReference type="NCBI Taxonomy" id="94130"/>
    <lineage>
        <taxon>Eukaryota</taxon>
        <taxon>Fungi</taxon>
        <taxon>Fungi incertae sedis</taxon>
        <taxon>Mucoromycota</taxon>
        <taxon>Glomeromycotina</taxon>
        <taxon>Glomeromycetes</taxon>
        <taxon>Glomerales</taxon>
        <taxon>Glomeraceae</taxon>
        <taxon>Rhizophagus</taxon>
    </lineage>
</organism>
<dbReference type="OrthoDB" id="28413at2759"/>
<dbReference type="GO" id="GO:0007015">
    <property type="term" value="P:actin filament organization"/>
    <property type="evidence" value="ECO:0007669"/>
    <property type="project" value="TreeGrafter"/>
</dbReference>
<comment type="caution">
    <text evidence="3">The sequence shown here is derived from an EMBL/GenBank/DDBJ whole genome shotgun (WGS) entry which is preliminary data.</text>
</comment>
<feature type="domain" description="ELMO" evidence="2">
    <location>
        <begin position="96"/>
        <end position="255"/>
    </location>
</feature>
<evidence type="ECO:0000256" key="1">
    <source>
        <dbReference type="ARBA" id="ARBA00024863"/>
    </source>
</evidence>